<keyword evidence="6" id="KW-0808">Transferase</keyword>
<keyword evidence="1" id="KW-0805">Transcription regulation</keyword>
<dbReference type="OrthoDB" id="9810708at2"/>
<gene>
    <name evidence="6" type="ORF">SAMN05421767_11037</name>
</gene>
<dbReference type="SUPFAM" id="SSF51206">
    <property type="entry name" value="cAMP-binding domain-like"/>
    <property type="match status" value="1"/>
</dbReference>
<dbReference type="InterPro" id="IPR014710">
    <property type="entry name" value="RmlC-like_jellyroll"/>
</dbReference>
<dbReference type="EMBL" id="FOGF01000010">
    <property type="protein sequence ID" value="SEQ90412.1"/>
    <property type="molecule type" value="Genomic_DNA"/>
</dbReference>
<organism evidence="6 7">
    <name type="scientific">Granulicatella balaenopterae</name>
    <dbReference type="NCBI Taxonomy" id="137733"/>
    <lineage>
        <taxon>Bacteria</taxon>
        <taxon>Bacillati</taxon>
        <taxon>Bacillota</taxon>
        <taxon>Bacilli</taxon>
        <taxon>Lactobacillales</taxon>
        <taxon>Carnobacteriaceae</taxon>
        <taxon>Granulicatella</taxon>
    </lineage>
</organism>
<accession>A0A1H9JUD9</accession>
<feature type="domain" description="HTH crp-type" evidence="5">
    <location>
        <begin position="152"/>
        <end position="226"/>
    </location>
</feature>
<dbReference type="SMART" id="SM00419">
    <property type="entry name" value="HTH_CRP"/>
    <property type="match status" value="1"/>
</dbReference>
<dbReference type="Pfam" id="PF13545">
    <property type="entry name" value="HTH_Crp_2"/>
    <property type="match status" value="1"/>
</dbReference>
<dbReference type="Gene3D" id="2.60.120.10">
    <property type="entry name" value="Jelly Rolls"/>
    <property type="match status" value="1"/>
</dbReference>
<dbReference type="GO" id="GO:0003700">
    <property type="term" value="F:DNA-binding transcription factor activity"/>
    <property type="evidence" value="ECO:0007669"/>
    <property type="project" value="TreeGrafter"/>
</dbReference>
<sequence>MTTRKNMNSIEQLHHEPVFSCLSDEEFQRIASHIFLRKYKKGQILFYEGDRRDRVFYLQDGLIRLEKNDPSANFCYIDYVKHNTFFPYGGLFTDESYAYTAYAATNITIYYVPANIFEEVVLGNKQQLLFIYKNLSRVLSYHEIRIRNTITPSASERIVQALAIWMIDLAEENADGSMTIPYPLTIIELAKMSGTTRETAGTVVKSLKEDGFIKYERKKFTFVDVDHFKAYLS</sequence>
<dbReference type="InterPro" id="IPR012318">
    <property type="entry name" value="HTH_CRP"/>
</dbReference>
<evidence type="ECO:0000256" key="2">
    <source>
        <dbReference type="ARBA" id="ARBA00023125"/>
    </source>
</evidence>
<keyword evidence="3" id="KW-0804">Transcription</keyword>
<dbReference type="SUPFAM" id="SSF46785">
    <property type="entry name" value="Winged helix' DNA-binding domain"/>
    <property type="match status" value="1"/>
</dbReference>
<evidence type="ECO:0000313" key="7">
    <source>
        <dbReference type="Proteomes" id="UP000198556"/>
    </source>
</evidence>
<keyword evidence="7" id="KW-1185">Reference proteome</keyword>
<dbReference type="PANTHER" id="PTHR24567:SF74">
    <property type="entry name" value="HTH-TYPE TRANSCRIPTIONAL REGULATOR ARCR"/>
    <property type="match status" value="1"/>
</dbReference>
<dbReference type="GO" id="GO:0016301">
    <property type="term" value="F:kinase activity"/>
    <property type="evidence" value="ECO:0007669"/>
    <property type="project" value="UniProtKB-KW"/>
</dbReference>
<dbReference type="Pfam" id="PF00027">
    <property type="entry name" value="cNMP_binding"/>
    <property type="match status" value="1"/>
</dbReference>
<dbReference type="Proteomes" id="UP000198556">
    <property type="component" value="Unassembled WGS sequence"/>
</dbReference>
<dbReference type="Gene3D" id="1.10.10.10">
    <property type="entry name" value="Winged helix-like DNA-binding domain superfamily/Winged helix DNA-binding domain"/>
    <property type="match status" value="1"/>
</dbReference>
<dbReference type="PROSITE" id="PS51063">
    <property type="entry name" value="HTH_CRP_2"/>
    <property type="match status" value="1"/>
</dbReference>
<dbReference type="PROSITE" id="PS50042">
    <property type="entry name" value="CNMP_BINDING_3"/>
    <property type="match status" value="1"/>
</dbReference>
<feature type="domain" description="Cyclic nucleotide-binding" evidence="4">
    <location>
        <begin position="18"/>
        <end position="138"/>
    </location>
</feature>
<evidence type="ECO:0000256" key="1">
    <source>
        <dbReference type="ARBA" id="ARBA00023015"/>
    </source>
</evidence>
<dbReference type="GO" id="GO:0005829">
    <property type="term" value="C:cytosol"/>
    <property type="evidence" value="ECO:0007669"/>
    <property type="project" value="TreeGrafter"/>
</dbReference>
<evidence type="ECO:0000313" key="6">
    <source>
        <dbReference type="EMBL" id="SEQ90412.1"/>
    </source>
</evidence>
<dbReference type="PANTHER" id="PTHR24567">
    <property type="entry name" value="CRP FAMILY TRANSCRIPTIONAL REGULATORY PROTEIN"/>
    <property type="match status" value="1"/>
</dbReference>
<dbReference type="AlphaFoldDB" id="A0A1H9JUD9"/>
<dbReference type="InterPro" id="IPR018490">
    <property type="entry name" value="cNMP-bd_dom_sf"/>
</dbReference>
<dbReference type="CDD" id="cd00038">
    <property type="entry name" value="CAP_ED"/>
    <property type="match status" value="1"/>
</dbReference>
<keyword evidence="6" id="KW-0418">Kinase</keyword>
<dbReference type="STRING" id="137733.SAMN05421767_11037"/>
<proteinExistence type="predicted"/>
<dbReference type="InterPro" id="IPR000595">
    <property type="entry name" value="cNMP-bd_dom"/>
</dbReference>
<dbReference type="InterPro" id="IPR036390">
    <property type="entry name" value="WH_DNA-bd_sf"/>
</dbReference>
<protein>
    <submittedName>
        <fullName evidence="6">cAMP-binding domain of CRP or a regulatory subunit of cAMP-dependent protein kinases</fullName>
    </submittedName>
</protein>
<dbReference type="InterPro" id="IPR050397">
    <property type="entry name" value="Env_Response_Regulators"/>
</dbReference>
<dbReference type="GO" id="GO:0003677">
    <property type="term" value="F:DNA binding"/>
    <property type="evidence" value="ECO:0007669"/>
    <property type="project" value="UniProtKB-KW"/>
</dbReference>
<evidence type="ECO:0000259" key="5">
    <source>
        <dbReference type="PROSITE" id="PS51063"/>
    </source>
</evidence>
<evidence type="ECO:0000259" key="4">
    <source>
        <dbReference type="PROSITE" id="PS50042"/>
    </source>
</evidence>
<dbReference type="InterPro" id="IPR036388">
    <property type="entry name" value="WH-like_DNA-bd_sf"/>
</dbReference>
<evidence type="ECO:0000256" key="3">
    <source>
        <dbReference type="ARBA" id="ARBA00023163"/>
    </source>
</evidence>
<name>A0A1H9JUD9_9LACT</name>
<keyword evidence="2" id="KW-0238">DNA-binding</keyword>
<reference evidence="6 7" key="1">
    <citation type="submission" date="2016-10" db="EMBL/GenBank/DDBJ databases">
        <authorList>
            <person name="de Groot N.N."/>
        </authorList>
    </citation>
    <scope>NUCLEOTIDE SEQUENCE [LARGE SCALE GENOMIC DNA]</scope>
    <source>
        <strain evidence="6 7">DSM 15827</strain>
    </source>
</reference>
<dbReference type="SMART" id="SM00100">
    <property type="entry name" value="cNMP"/>
    <property type="match status" value="1"/>
</dbReference>
<dbReference type="RefSeq" id="WP_089746349.1">
    <property type="nucleotide sequence ID" value="NZ_FOGF01000010.1"/>
</dbReference>